<dbReference type="SUPFAM" id="SSF51161">
    <property type="entry name" value="Trimeric LpxA-like enzymes"/>
    <property type="match status" value="1"/>
</dbReference>
<sequence>MFAVGAHSAITKNHHIDCTSPIFIGKFVTIAGYQSQLLTHSINVYDNRQDSQSIYIGDYTFIGTNVVILGGSKLPAKSVLGAKALLNKSYEEEWMLYGGNPAKPIVPIQKDAKYFSRTKGYVI</sequence>
<reference evidence="1 2" key="1">
    <citation type="journal article" date="2010" name="BMC Genomics">
        <title>The complete genome of Zunongwangia profunda SM-A87 reveals its adaptation to the deep-sea environment and ecological role in sedimentary organic nitrogen degradation.</title>
        <authorList>
            <person name="Qin Q.L."/>
            <person name="Zhang X.Y."/>
            <person name="Wang X.M."/>
            <person name="Liu G.M."/>
            <person name="Chen X.L."/>
            <person name="Xie B.B."/>
            <person name="Dang H.Y."/>
            <person name="Zhou B.C."/>
            <person name="Yu J."/>
            <person name="Zhang Y.Z."/>
        </authorList>
    </citation>
    <scope>NUCLEOTIDE SEQUENCE [LARGE SCALE GENOMIC DNA]</scope>
    <source>
        <strain evidence="2">DSM 18752 / CCTCC AB 206139 / SM-A87</strain>
    </source>
</reference>
<protein>
    <submittedName>
        <fullName evidence="1">Trimeric LpxA-like enzyme</fullName>
    </submittedName>
</protein>
<dbReference type="Proteomes" id="UP000001654">
    <property type="component" value="Chromosome"/>
</dbReference>
<dbReference type="InterPro" id="IPR051159">
    <property type="entry name" value="Hexapeptide_acetyltransf"/>
</dbReference>
<keyword evidence="2" id="KW-1185">Reference proteome</keyword>
<dbReference type="PANTHER" id="PTHR23416">
    <property type="entry name" value="SIALIC ACID SYNTHASE-RELATED"/>
    <property type="match status" value="1"/>
</dbReference>
<dbReference type="Gene3D" id="2.160.10.10">
    <property type="entry name" value="Hexapeptide repeat proteins"/>
    <property type="match status" value="1"/>
</dbReference>
<dbReference type="RefSeq" id="WP_013070065.1">
    <property type="nucleotide sequence ID" value="NC_014041.1"/>
</dbReference>
<dbReference type="HOGENOM" id="CLU_2014403_0_0_10"/>
<gene>
    <name evidence="1" type="ordered locus">ZPR_0555</name>
</gene>
<accession>D5BFG8</accession>
<proteinExistence type="predicted"/>
<dbReference type="eggNOG" id="COG0110">
    <property type="taxonomic scope" value="Bacteria"/>
</dbReference>
<evidence type="ECO:0000313" key="1">
    <source>
        <dbReference type="EMBL" id="ADF50912.1"/>
    </source>
</evidence>
<organism evidence="1 2">
    <name type="scientific">Zunongwangia profunda (strain DSM 18752 / CCTCC AB 206139 / SM-A87)</name>
    <name type="common">Wangia profunda</name>
    <dbReference type="NCBI Taxonomy" id="655815"/>
    <lineage>
        <taxon>Bacteria</taxon>
        <taxon>Pseudomonadati</taxon>
        <taxon>Bacteroidota</taxon>
        <taxon>Flavobacteriia</taxon>
        <taxon>Flavobacteriales</taxon>
        <taxon>Flavobacteriaceae</taxon>
        <taxon>Zunongwangia</taxon>
    </lineage>
</organism>
<dbReference type="InterPro" id="IPR011004">
    <property type="entry name" value="Trimer_LpxA-like_sf"/>
</dbReference>
<name>D5BFG8_ZUNPS</name>
<dbReference type="KEGG" id="zpr:ZPR_0555"/>
<evidence type="ECO:0000313" key="2">
    <source>
        <dbReference type="Proteomes" id="UP000001654"/>
    </source>
</evidence>
<dbReference type="AlphaFoldDB" id="D5BFG8"/>
<dbReference type="EMBL" id="CP001650">
    <property type="protein sequence ID" value="ADF50912.1"/>
    <property type="molecule type" value="Genomic_DNA"/>
</dbReference>
<dbReference type="STRING" id="655815.ZPR_0555"/>